<sequence length="318" mass="35708">MAFQLNNSSTQISQFIVLLIFTPLGILVTALRFVATSRSKRKVDIEDWLAPDDYKLMRKWDMVGLYMLFGHLFTVKLSILALYRRIFGVNRVYRIWIYAFAAFLTIFIVILCITQASQCRPFGRYFDLTIPGKCLSENVIVIGGSVPDSCLDFALVVLAMFMIRQLQLSSSAKWKLRFLFGVGSLVGVIGFVKIAITYSADSLYAFSMISLWTCVQMFLSLVCACLPVYRPIMPGGALMHRFIALVTSYARAPSNTSSHPKTNRKAGDDDSTKGFAAWADRNCNRDTHHLNKITTGVPEPVRPSAIHVKREFDVRGSA</sequence>
<dbReference type="InterPro" id="IPR052337">
    <property type="entry name" value="SAT4-like"/>
</dbReference>
<dbReference type="PANTHER" id="PTHR33048:SF129">
    <property type="entry name" value="INTEGRAL MEMBRANE PROTEIN-RELATED"/>
    <property type="match status" value="1"/>
</dbReference>
<evidence type="ECO:0000313" key="8">
    <source>
        <dbReference type="EMBL" id="KAK2603435.1"/>
    </source>
</evidence>
<evidence type="ECO:0000256" key="6">
    <source>
        <dbReference type="SAM" id="Phobius"/>
    </source>
</evidence>
<dbReference type="PANTHER" id="PTHR33048">
    <property type="entry name" value="PTH11-LIKE INTEGRAL MEMBRANE PROTEIN (AFU_ORTHOLOGUE AFUA_5G11245)"/>
    <property type="match status" value="1"/>
</dbReference>
<dbReference type="AlphaFoldDB" id="A0AAJ0CSF7"/>
<evidence type="ECO:0000256" key="2">
    <source>
        <dbReference type="ARBA" id="ARBA00022692"/>
    </source>
</evidence>
<dbReference type="EMBL" id="JASWJB010000064">
    <property type="protein sequence ID" value="KAK2603435.1"/>
    <property type="molecule type" value="Genomic_DNA"/>
</dbReference>
<feature type="transmembrane region" description="Helical" evidence="6">
    <location>
        <begin position="178"/>
        <end position="198"/>
    </location>
</feature>
<reference evidence="8" key="1">
    <citation type="submission" date="2023-06" db="EMBL/GenBank/DDBJ databases">
        <title>Conoideocrella luteorostrata (Hypocreales: Clavicipitaceae), a potential biocontrol fungus for elongate hemlock scale in United States Christmas tree production areas.</title>
        <authorList>
            <person name="Barrett H."/>
            <person name="Lovett B."/>
            <person name="Macias A.M."/>
            <person name="Stajich J.E."/>
            <person name="Kasson M.T."/>
        </authorList>
    </citation>
    <scope>NUCLEOTIDE SEQUENCE</scope>
    <source>
        <strain evidence="8">ARSEF 14590</strain>
    </source>
</reference>
<keyword evidence="4 6" id="KW-0472">Membrane</keyword>
<feature type="transmembrane region" description="Helical" evidence="6">
    <location>
        <begin position="204"/>
        <end position="229"/>
    </location>
</feature>
<proteinExistence type="inferred from homology"/>
<feature type="transmembrane region" description="Helical" evidence="6">
    <location>
        <begin position="95"/>
        <end position="114"/>
    </location>
</feature>
<feature type="transmembrane region" description="Helical" evidence="6">
    <location>
        <begin position="12"/>
        <end position="35"/>
    </location>
</feature>
<organism evidence="8 9">
    <name type="scientific">Conoideocrella luteorostrata</name>
    <dbReference type="NCBI Taxonomy" id="1105319"/>
    <lineage>
        <taxon>Eukaryota</taxon>
        <taxon>Fungi</taxon>
        <taxon>Dikarya</taxon>
        <taxon>Ascomycota</taxon>
        <taxon>Pezizomycotina</taxon>
        <taxon>Sordariomycetes</taxon>
        <taxon>Hypocreomycetidae</taxon>
        <taxon>Hypocreales</taxon>
        <taxon>Clavicipitaceae</taxon>
        <taxon>Conoideocrella</taxon>
    </lineage>
</organism>
<dbReference type="Pfam" id="PF20684">
    <property type="entry name" value="Fung_rhodopsin"/>
    <property type="match status" value="1"/>
</dbReference>
<dbReference type="GO" id="GO:0016020">
    <property type="term" value="C:membrane"/>
    <property type="evidence" value="ECO:0007669"/>
    <property type="project" value="UniProtKB-SubCell"/>
</dbReference>
<protein>
    <recommendedName>
        <fullName evidence="7">Rhodopsin domain-containing protein</fullName>
    </recommendedName>
</protein>
<keyword evidence="3 6" id="KW-1133">Transmembrane helix</keyword>
<comment type="subcellular location">
    <subcellularLocation>
        <location evidence="1">Membrane</location>
        <topology evidence="1">Multi-pass membrane protein</topology>
    </subcellularLocation>
</comment>
<comment type="caution">
    <text evidence="8">The sequence shown here is derived from an EMBL/GenBank/DDBJ whole genome shotgun (WGS) entry which is preliminary data.</text>
</comment>
<evidence type="ECO:0000256" key="4">
    <source>
        <dbReference type="ARBA" id="ARBA00023136"/>
    </source>
</evidence>
<evidence type="ECO:0000313" key="9">
    <source>
        <dbReference type="Proteomes" id="UP001251528"/>
    </source>
</evidence>
<keyword evidence="9" id="KW-1185">Reference proteome</keyword>
<evidence type="ECO:0000256" key="3">
    <source>
        <dbReference type="ARBA" id="ARBA00022989"/>
    </source>
</evidence>
<evidence type="ECO:0000259" key="7">
    <source>
        <dbReference type="Pfam" id="PF20684"/>
    </source>
</evidence>
<name>A0AAJ0CSF7_9HYPO</name>
<gene>
    <name evidence="8" type="ORF">QQS21_004386</name>
</gene>
<dbReference type="InterPro" id="IPR049326">
    <property type="entry name" value="Rhodopsin_dom_fungi"/>
</dbReference>
<evidence type="ECO:0000256" key="1">
    <source>
        <dbReference type="ARBA" id="ARBA00004141"/>
    </source>
</evidence>
<feature type="domain" description="Rhodopsin" evidence="7">
    <location>
        <begin position="72"/>
        <end position="233"/>
    </location>
</feature>
<feature type="transmembrane region" description="Helical" evidence="6">
    <location>
        <begin position="63"/>
        <end position="83"/>
    </location>
</feature>
<keyword evidence="2 6" id="KW-0812">Transmembrane</keyword>
<accession>A0AAJ0CSF7</accession>
<dbReference type="Proteomes" id="UP001251528">
    <property type="component" value="Unassembled WGS sequence"/>
</dbReference>
<comment type="similarity">
    <text evidence="5">Belongs to the SAT4 family.</text>
</comment>
<evidence type="ECO:0000256" key="5">
    <source>
        <dbReference type="ARBA" id="ARBA00038359"/>
    </source>
</evidence>